<evidence type="ECO:0000256" key="9">
    <source>
        <dbReference type="PIRNR" id="PIRNR015415"/>
    </source>
</evidence>
<evidence type="ECO:0000256" key="8">
    <source>
        <dbReference type="ARBA" id="ARBA00031347"/>
    </source>
</evidence>
<dbReference type="SUPFAM" id="SSF74788">
    <property type="entry name" value="Cullin repeat-like"/>
    <property type="match status" value="1"/>
</dbReference>
<keyword evidence="4 9" id="KW-0813">Transport</keyword>
<dbReference type="PIRSF" id="PIRSF015415">
    <property type="entry name" value="COG8"/>
    <property type="match status" value="1"/>
</dbReference>
<feature type="compositionally biased region" description="Basic and acidic residues" evidence="10">
    <location>
        <begin position="545"/>
        <end position="555"/>
    </location>
</feature>
<feature type="region of interest" description="Disordered" evidence="10">
    <location>
        <begin position="536"/>
        <end position="622"/>
    </location>
</feature>
<dbReference type="EMBL" id="CALNXK010000017">
    <property type="protein sequence ID" value="CAH3104741.1"/>
    <property type="molecule type" value="Genomic_DNA"/>
</dbReference>
<organism evidence="11 12">
    <name type="scientific">Porites lobata</name>
    <dbReference type="NCBI Taxonomy" id="104759"/>
    <lineage>
        <taxon>Eukaryota</taxon>
        <taxon>Metazoa</taxon>
        <taxon>Cnidaria</taxon>
        <taxon>Anthozoa</taxon>
        <taxon>Hexacorallia</taxon>
        <taxon>Scleractinia</taxon>
        <taxon>Fungiina</taxon>
        <taxon>Poritidae</taxon>
        <taxon>Porites</taxon>
    </lineage>
</organism>
<feature type="compositionally biased region" description="Polar residues" evidence="10">
    <location>
        <begin position="558"/>
        <end position="567"/>
    </location>
</feature>
<evidence type="ECO:0000256" key="2">
    <source>
        <dbReference type="ARBA" id="ARBA00006419"/>
    </source>
</evidence>
<dbReference type="InterPro" id="IPR016159">
    <property type="entry name" value="Cullin_repeat-like_dom_sf"/>
</dbReference>
<evidence type="ECO:0000256" key="1">
    <source>
        <dbReference type="ARBA" id="ARBA00004395"/>
    </source>
</evidence>
<keyword evidence="12" id="KW-1185">Reference proteome</keyword>
<keyword evidence="7 9" id="KW-0472">Membrane</keyword>
<evidence type="ECO:0000313" key="12">
    <source>
        <dbReference type="Proteomes" id="UP001159405"/>
    </source>
</evidence>
<comment type="similarity">
    <text evidence="2 9">Belongs to the COG8 family.</text>
</comment>
<dbReference type="PANTHER" id="PTHR21311:SF0">
    <property type="entry name" value="CONSERVED OLIGOMERIC GOLGI COMPLEX SUBUNIT 8"/>
    <property type="match status" value="1"/>
</dbReference>
<dbReference type="InterPro" id="IPR007255">
    <property type="entry name" value="COG8"/>
</dbReference>
<feature type="compositionally biased region" description="Basic and acidic residues" evidence="10">
    <location>
        <begin position="607"/>
        <end position="622"/>
    </location>
</feature>
<dbReference type="Proteomes" id="UP001159405">
    <property type="component" value="Unassembled WGS sequence"/>
</dbReference>
<feature type="compositionally biased region" description="Basic and acidic residues" evidence="10">
    <location>
        <begin position="568"/>
        <end position="594"/>
    </location>
</feature>
<reference evidence="11 12" key="1">
    <citation type="submission" date="2022-05" db="EMBL/GenBank/DDBJ databases">
        <authorList>
            <consortium name="Genoscope - CEA"/>
            <person name="William W."/>
        </authorList>
    </citation>
    <scope>NUCLEOTIDE SEQUENCE [LARGE SCALE GENOMIC DNA]</scope>
</reference>
<keyword evidence="5 9" id="KW-0653">Protein transport</keyword>
<proteinExistence type="inferred from homology"/>
<evidence type="ECO:0000256" key="6">
    <source>
        <dbReference type="ARBA" id="ARBA00023034"/>
    </source>
</evidence>
<protein>
    <recommendedName>
        <fullName evidence="3 9">Conserved oligomeric Golgi complex subunit 8</fullName>
        <shortName evidence="9">COG complex subunit 8</shortName>
    </recommendedName>
    <alternativeName>
        <fullName evidence="8 9">Component of oligomeric Golgi complex 8</fullName>
    </alternativeName>
</protein>
<dbReference type="InterPro" id="IPR016632">
    <property type="entry name" value="COG8_Metazoal_Plant"/>
</dbReference>
<comment type="subunit">
    <text evidence="9">Component of the conserved oligomeric Golgi complex which is composed of eight different subunits and is required for normal Golgi morphology and localization.</text>
</comment>
<evidence type="ECO:0000256" key="7">
    <source>
        <dbReference type="ARBA" id="ARBA00023136"/>
    </source>
</evidence>
<dbReference type="PANTHER" id="PTHR21311">
    <property type="entry name" value="CONSERVED OLIGOMERIC GOLGI COMPLEX COMPONENT 8"/>
    <property type="match status" value="1"/>
</dbReference>
<keyword evidence="6 9" id="KW-0333">Golgi apparatus</keyword>
<evidence type="ECO:0000256" key="3">
    <source>
        <dbReference type="ARBA" id="ARBA00020983"/>
    </source>
</evidence>
<sequence>MDTSDQDDGLLKTLFKESFQETWKDSPDFALYLAELSASSLEKLSREPERLAEEKAQILEQTEHLAFHNYKTFIKTAECSKEIFHDFVSVESHVESLLDKLPRFSETCSNFMKAAQEINSSRHLNSLTLARHTQLLEILEISQLMDSCVRNGYYEEALELSSYVHRLEKKLSNIPIIQNIVEVVQSSTQLMLSQLLQQLRSAIQLPACLRVIGYLRRLDMFSESELRIKFLQARDAWLQSVLASIPSDDPYYHITKTIETSRVHLFDIVTQYRAIFSDDDPILSMENEDSPMYSNLFHCWVVQKVQQFLKTLEYDLERGVGSRLDSLLGQCMYFGLSFSRVGADFRGLLPPLFHTAAMKAFSTAVLDATERFNETMKSYSPQSLSSSVTATMLSTMTAKPDDTGADLHPPSSLLQHPPLAAFTNSVLSAFNELRHCAPLALVSPVTEVLQSSFASVIHTTCAFHRAEAAALNESERATFANFCQVLGKQLIPYINRCLEAIFPSSALSIVQGVPSAASTSLRLDVKRLHVLLEPVMPQESTEEEEKPRGKQDVKSRPSIPQDTTGETEQPRHENEAEREKEKEQKNTDQEKGHLTEQSVETESLNDGGEKVSESEQHEPDLT</sequence>
<accession>A0ABN8NG32</accession>
<evidence type="ECO:0000313" key="11">
    <source>
        <dbReference type="EMBL" id="CAH3104741.1"/>
    </source>
</evidence>
<feature type="compositionally biased region" description="Polar residues" evidence="10">
    <location>
        <begin position="595"/>
        <end position="604"/>
    </location>
</feature>
<evidence type="ECO:0000256" key="5">
    <source>
        <dbReference type="ARBA" id="ARBA00022927"/>
    </source>
</evidence>
<dbReference type="Pfam" id="PF04124">
    <property type="entry name" value="Dor1"/>
    <property type="match status" value="1"/>
</dbReference>
<evidence type="ECO:0000256" key="4">
    <source>
        <dbReference type="ARBA" id="ARBA00022448"/>
    </source>
</evidence>
<comment type="subcellular location">
    <subcellularLocation>
        <location evidence="1 9">Golgi apparatus membrane</location>
        <topology evidence="1 9">Peripheral membrane protein</topology>
    </subcellularLocation>
</comment>
<name>A0ABN8NG32_9CNID</name>
<comment type="caution">
    <text evidence="11">The sequence shown here is derived from an EMBL/GenBank/DDBJ whole genome shotgun (WGS) entry which is preliminary data.</text>
</comment>
<evidence type="ECO:0000256" key="10">
    <source>
        <dbReference type="SAM" id="MobiDB-lite"/>
    </source>
</evidence>
<gene>
    <name evidence="11" type="ORF">PLOB_00012499</name>
</gene>